<dbReference type="EMBL" id="KV722431">
    <property type="protein sequence ID" value="OCH89268.1"/>
    <property type="molecule type" value="Genomic_DNA"/>
</dbReference>
<evidence type="ECO:0000313" key="2">
    <source>
        <dbReference type="EMBL" id="OCH89268.1"/>
    </source>
</evidence>
<dbReference type="Pfam" id="PF18759">
    <property type="entry name" value="Plavaka"/>
    <property type="match status" value="1"/>
</dbReference>
<dbReference type="OrthoDB" id="3199698at2759"/>
<evidence type="ECO:0000256" key="1">
    <source>
        <dbReference type="SAM" id="MobiDB-lite"/>
    </source>
</evidence>
<dbReference type="AlphaFoldDB" id="A0A8E2AQV6"/>
<reference evidence="2 3" key="1">
    <citation type="submission" date="2016-07" db="EMBL/GenBank/DDBJ databases">
        <title>Draft genome of the white-rot fungus Obba rivulosa 3A-2.</title>
        <authorList>
            <consortium name="DOE Joint Genome Institute"/>
            <person name="Miettinen O."/>
            <person name="Riley R."/>
            <person name="Acob R."/>
            <person name="Barry K."/>
            <person name="Cullen D."/>
            <person name="De Vries R."/>
            <person name="Hainaut M."/>
            <person name="Hatakka A."/>
            <person name="Henrissat B."/>
            <person name="Hilden K."/>
            <person name="Kuo R."/>
            <person name="Labutti K."/>
            <person name="Lipzen A."/>
            <person name="Makela M.R."/>
            <person name="Sandor L."/>
            <person name="Spatafora J.W."/>
            <person name="Grigoriev I.V."/>
            <person name="Hibbett D.S."/>
        </authorList>
    </citation>
    <scope>NUCLEOTIDE SEQUENCE [LARGE SCALE GENOMIC DNA]</scope>
    <source>
        <strain evidence="2 3">3A-2</strain>
    </source>
</reference>
<organism evidence="2 3">
    <name type="scientific">Obba rivulosa</name>
    <dbReference type="NCBI Taxonomy" id="1052685"/>
    <lineage>
        <taxon>Eukaryota</taxon>
        <taxon>Fungi</taxon>
        <taxon>Dikarya</taxon>
        <taxon>Basidiomycota</taxon>
        <taxon>Agaricomycotina</taxon>
        <taxon>Agaricomycetes</taxon>
        <taxon>Polyporales</taxon>
        <taxon>Gelatoporiaceae</taxon>
        <taxon>Obba</taxon>
    </lineage>
</organism>
<proteinExistence type="predicted"/>
<dbReference type="InterPro" id="IPR041078">
    <property type="entry name" value="Plavaka"/>
</dbReference>
<dbReference type="Proteomes" id="UP000250043">
    <property type="component" value="Unassembled WGS sequence"/>
</dbReference>
<accession>A0A8E2AQV6</accession>
<keyword evidence="3" id="KW-1185">Reference proteome</keyword>
<feature type="compositionally biased region" description="Polar residues" evidence="1">
    <location>
        <begin position="539"/>
        <end position="553"/>
    </location>
</feature>
<evidence type="ECO:0000313" key="3">
    <source>
        <dbReference type="Proteomes" id="UP000250043"/>
    </source>
</evidence>
<sequence length="1039" mass="116199">MTWEGGWLSLTIAKRLEDYPSHGHIHSDNAKTIFSSSTVLRLGCRGNMSDVPEFDRLDAVVLEEDAAGEREPHIDKPTGRAVCVPENYIATATYAKLDAKPCDEHGNYLPPGTPLSPPFYPDPEDWSPFNDRVQFETVDFLFRRNQMSASDIDTLSMLWTATLADHDDTPSFNNHKHLYSTIDSTMLKEYDIWYRDPRIVVQDMLANPEFKDEFDYTPLRQYVPRGENLQKCRKDFMSGDWAWDQVDDIMNEKDTYGRMFVPIIVGSDKTTVSITTGQHNYYPLYASIGNIHNNVHNAHRGAVALIGFLSIPKAYILRTLKPGPYIANYPEQALCTAKQKDLDGDFDAHSRTEEFSETVVQHQDLGKLWDVHDRYPMPKPCTSPPSSSSDVSSVRIGDLNKNQRQASESGVRLSLLLISIMPVGTCPGNKNKRVAACVLPKPRHTHQAVLDETNAKEHEKAAKKACEENNLKVINAAKAKICKKDAKKAPGGPHVTRQLLAKHGCSTPDNFYTLLQSRSEDAENLAAVDATEASEPVDKSQQQTDNIPVNEPSSPLPDIEDFAEPTANKMQQDNENLFEFNHACENYVEFLRDEWDRQEAAEMLVGQIKISEASIKMYNSECSPKKIKLSKGKENAMPIAKIDLAPKTFKGASTKGSSMRCSSIASGLTTVSKLSGFVLKLGTKRTSDGDPKQAIASSLQLRGTEINTNQLIAKSNVKPLYLSSYNQRKVQKIVGSPFWLKTNMAYTSKSPEPGSLPAGFKQAAALPVAMSATAAINSSFIQCHDYGSIQDDNESCERIAAYDNSVMGIRTINQMIVSIVISDDEVGVVKPDLQRTHITKYRKSAVTSHKPMSRSTVSIKREPISIKHELVDVKIKMDESVDTTDGIALPKHIKKSPDWAFVILPTYWKWIRTLETLFSAPSWKGLDLIQALYDHLFPSTKFPPEYISGNKDSPLFKKINARMNDYRNGMASSAEGAVQARFTDQDHYLFPNMESRVLFTQDQVKNKVFAYEHAVGNNDMQWHGTLRANLIIKTKAPTI</sequence>
<feature type="region of interest" description="Disordered" evidence="1">
    <location>
        <begin position="532"/>
        <end position="555"/>
    </location>
</feature>
<protein>
    <submittedName>
        <fullName evidence="2">Uncharacterized protein</fullName>
    </submittedName>
</protein>
<name>A0A8E2AQV6_9APHY</name>
<gene>
    <name evidence="2" type="ORF">OBBRIDRAFT_804840</name>
</gene>